<name>A0ABQ6K6Z2_9MICO</name>
<evidence type="ECO:0000313" key="2">
    <source>
        <dbReference type="Proteomes" id="UP001157034"/>
    </source>
</evidence>
<protein>
    <recommendedName>
        <fullName evidence="3">Methyltransferase</fullName>
    </recommendedName>
</protein>
<reference evidence="2" key="1">
    <citation type="journal article" date="2019" name="Int. J. Syst. Evol. Microbiol.">
        <title>The Global Catalogue of Microorganisms (GCM) 10K type strain sequencing project: providing services to taxonomists for standard genome sequencing and annotation.</title>
        <authorList>
            <consortium name="The Broad Institute Genomics Platform"/>
            <consortium name="The Broad Institute Genome Sequencing Center for Infectious Disease"/>
            <person name="Wu L."/>
            <person name="Ma J."/>
        </authorList>
    </citation>
    <scope>NUCLEOTIDE SEQUENCE [LARGE SCALE GENOMIC DNA]</scope>
    <source>
        <strain evidence="2">NBRC 108894</strain>
    </source>
</reference>
<gene>
    <name evidence="1" type="ORF">GCM10025881_32420</name>
</gene>
<organism evidence="1 2">
    <name type="scientific">Pseudolysinimonas kribbensis</name>
    <dbReference type="NCBI Taxonomy" id="433641"/>
    <lineage>
        <taxon>Bacteria</taxon>
        <taxon>Bacillati</taxon>
        <taxon>Actinomycetota</taxon>
        <taxon>Actinomycetes</taxon>
        <taxon>Micrococcales</taxon>
        <taxon>Microbacteriaceae</taxon>
        <taxon>Pseudolysinimonas</taxon>
    </lineage>
</organism>
<dbReference type="Proteomes" id="UP001157034">
    <property type="component" value="Unassembled WGS sequence"/>
</dbReference>
<dbReference type="RefSeq" id="WP_284255001.1">
    <property type="nucleotide sequence ID" value="NZ_BAAAQO010000004.1"/>
</dbReference>
<evidence type="ECO:0008006" key="3">
    <source>
        <dbReference type="Google" id="ProtNLM"/>
    </source>
</evidence>
<comment type="caution">
    <text evidence="1">The sequence shown here is derived from an EMBL/GenBank/DDBJ whole genome shotgun (WGS) entry which is preliminary data.</text>
</comment>
<sequence length="71" mass="7844">MNDQVTQQRWVAFGPNGAIGSILRSDEGYTVRLIDDPEAQDRGTYPSLDVAKSALHAAMAPGSDWPEFREH</sequence>
<accession>A0ABQ6K6Z2</accession>
<evidence type="ECO:0000313" key="1">
    <source>
        <dbReference type="EMBL" id="GMA96418.1"/>
    </source>
</evidence>
<keyword evidence="2" id="KW-1185">Reference proteome</keyword>
<dbReference type="EMBL" id="BSVB01000001">
    <property type="protein sequence ID" value="GMA96418.1"/>
    <property type="molecule type" value="Genomic_DNA"/>
</dbReference>
<proteinExistence type="predicted"/>